<evidence type="ECO:0000313" key="5">
    <source>
        <dbReference type="Proteomes" id="UP000030746"/>
    </source>
</evidence>
<evidence type="ECO:0000256" key="2">
    <source>
        <dbReference type="SAM" id="MobiDB-lite"/>
    </source>
</evidence>
<feature type="compositionally biased region" description="Basic and acidic residues" evidence="2">
    <location>
        <begin position="436"/>
        <end position="448"/>
    </location>
</feature>
<dbReference type="InterPro" id="IPR042983">
    <property type="entry name" value="PKDCC"/>
</dbReference>
<dbReference type="CTD" id="20235854"/>
<dbReference type="EMBL" id="KB201304">
    <property type="protein sequence ID" value="ESO97950.1"/>
    <property type="molecule type" value="Genomic_DNA"/>
</dbReference>
<accession>V4ASV8</accession>
<feature type="coiled-coil region" evidence="1">
    <location>
        <begin position="378"/>
        <end position="405"/>
    </location>
</feature>
<dbReference type="PANTHER" id="PTHR46448:SF1">
    <property type="entry name" value="PROTEIN KINASE DOMAIN-CONTAINING PROTEIN"/>
    <property type="match status" value="1"/>
</dbReference>
<dbReference type="GeneID" id="20235854"/>
<keyword evidence="3" id="KW-0812">Transmembrane</keyword>
<evidence type="ECO:0000256" key="3">
    <source>
        <dbReference type="SAM" id="Phobius"/>
    </source>
</evidence>
<dbReference type="PANTHER" id="PTHR46448">
    <property type="entry name" value="PROTEIN KINASE DOMAIN-CONTAINING PROTEIN"/>
    <property type="match status" value="1"/>
</dbReference>
<dbReference type="HOGENOM" id="CLU_344921_0_0_1"/>
<dbReference type="Proteomes" id="UP000030746">
    <property type="component" value="Unassembled WGS sequence"/>
</dbReference>
<evidence type="ECO:0000256" key="1">
    <source>
        <dbReference type="SAM" id="Coils"/>
    </source>
</evidence>
<feature type="region of interest" description="Disordered" evidence="2">
    <location>
        <begin position="411"/>
        <end position="448"/>
    </location>
</feature>
<protein>
    <submittedName>
        <fullName evidence="4">Uncharacterized protein</fullName>
    </submittedName>
</protein>
<feature type="transmembrane region" description="Helical" evidence="3">
    <location>
        <begin position="12"/>
        <end position="35"/>
    </location>
</feature>
<keyword evidence="3" id="KW-0472">Membrane</keyword>
<dbReference type="AlphaFoldDB" id="V4ASV8"/>
<dbReference type="GO" id="GO:0005576">
    <property type="term" value="C:extracellular region"/>
    <property type="evidence" value="ECO:0007669"/>
    <property type="project" value="TreeGrafter"/>
</dbReference>
<dbReference type="Gene3D" id="1.10.510.10">
    <property type="entry name" value="Transferase(Phosphotransferase) domain 1"/>
    <property type="match status" value="1"/>
</dbReference>
<dbReference type="RefSeq" id="XP_009051790.1">
    <property type="nucleotide sequence ID" value="XM_009053542.1"/>
</dbReference>
<dbReference type="GO" id="GO:0004715">
    <property type="term" value="F:non-membrane spanning protein tyrosine kinase activity"/>
    <property type="evidence" value="ECO:0007669"/>
    <property type="project" value="InterPro"/>
</dbReference>
<dbReference type="OrthoDB" id="4062651at2759"/>
<organism evidence="4 5">
    <name type="scientific">Lottia gigantea</name>
    <name type="common">Giant owl limpet</name>
    <dbReference type="NCBI Taxonomy" id="225164"/>
    <lineage>
        <taxon>Eukaryota</taxon>
        <taxon>Metazoa</taxon>
        <taxon>Spiralia</taxon>
        <taxon>Lophotrochozoa</taxon>
        <taxon>Mollusca</taxon>
        <taxon>Gastropoda</taxon>
        <taxon>Patellogastropoda</taxon>
        <taxon>Lottioidea</taxon>
        <taxon>Lottiidae</taxon>
        <taxon>Lottia</taxon>
    </lineage>
</organism>
<dbReference type="OMA" id="PVCKAFV"/>
<reference evidence="4 5" key="1">
    <citation type="journal article" date="2013" name="Nature">
        <title>Insights into bilaterian evolution from three spiralian genomes.</title>
        <authorList>
            <person name="Simakov O."/>
            <person name="Marletaz F."/>
            <person name="Cho S.J."/>
            <person name="Edsinger-Gonzales E."/>
            <person name="Havlak P."/>
            <person name="Hellsten U."/>
            <person name="Kuo D.H."/>
            <person name="Larsson T."/>
            <person name="Lv J."/>
            <person name="Arendt D."/>
            <person name="Savage R."/>
            <person name="Osoegawa K."/>
            <person name="de Jong P."/>
            <person name="Grimwood J."/>
            <person name="Chapman J.A."/>
            <person name="Shapiro H."/>
            <person name="Aerts A."/>
            <person name="Otillar R.P."/>
            <person name="Terry A.Y."/>
            <person name="Boore J.L."/>
            <person name="Grigoriev I.V."/>
            <person name="Lindberg D.R."/>
            <person name="Seaver E.C."/>
            <person name="Weisblat D.A."/>
            <person name="Putnam N.H."/>
            <person name="Rokhsar D.S."/>
        </authorList>
    </citation>
    <scope>NUCLEOTIDE SEQUENCE [LARGE SCALE GENOMIC DNA]</scope>
</reference>
<dbReference type="KEGG" id="lgi:LOTGIDRAFT_153060"/>
<name>V4ASV8_LOTGI</name>
<gene>
    <name evidence="4" type="ORF">LOTGIDRAFT_153060</name>
</gene>
<keyword evidence="5" id="KW-1185">Reference proteome</keyword>
<keyword evidence="1" id="KW-0175">Coiled coil</keyword>
<feature type="compositionally biased region" description="Low complexity" evidence="2">
    <location>
        <begin position="411"/>
        <end position="434"/>
    </location>
</feature>
<sequence length="935" mass="105700">MGLRRRWLGMRCKTSFMIMFLLLGVVGLLVSYHLYKELLSTNNQSSRNVYPAFERRKSKYQANKHNGILDPSLLAPAVFQRDLTSKIVELRGNYDAVSIKDVISFLNNLNPSDWSLAPQPDELAIELKHLLLDLDIESKMTCKDIDTLRLSISLAQSNRKYIDRGMSEDNQRNEYAVISQNVDIDTKIACMKKIYDDEHCTPMGNYKLLQQLLLLAVLKHANIIELRGYCIRGDGISSELRKKGVVYITDIGTPVRVGAFSLITWKKRLTLGLEMLDLLDYLENNPLGSIGLGKITTHDFILLYNDESLRLVDVNDFKLTERSCSSSSECDIGGIDYGIECSNGACNGLNALSNLQKLSIVVLDPLLRNGPPYSRQSLNDVLDKLRSLKITKQKLKTELQKLLDEAVINRNSNNNYHDNNNRQNNEVPNQQDNNQDQDKNNSDEDKRKDKQDIRNNLEYQQPNNQNNNGVVESTYTDYARIDQSNFPGMFDYKCDNSRVAWGCVITCRSLREAKKRCNEDTSCKAFVIFSTQPELDTLMTVVLKNSGNAQGQPNPGTTLFIRRKRSGSALISQKDPNVVQMGQNNKDTYGVIRNVGEVKVVPPSSNHTTSKHSINLCLRKIFKGHEEPRKSREKRLMAHFGLKGMREVEWQRSVERQKAGSFSNLIMAKGNIARGGKFLVSLKGEGGNELVSKAIFTAEEGESQYHVAQSIVYHTDRLLGLYHTPPSTPGKIPAITVQKYQKNNSWKESFATVLTRDGGLIGIFSAPVPHVMKQETIKMKSLKTMTQNIVKFSRQSKLQFEYVFLWWLTKMIKDPTDHIGYKGHLIHFNGDEAFVGGVTKNLTGYFNHCQFPNIVFKTLNCLRCHNSQGVQLSSICHLGQEVMKRVKMAGFDSDDIFIHGLNENDIVVKINDAASIAMGMVEGCIKVYGQEQVLY</sequence>
<dbReference type="STRING" id="225164.V4ASV8"/>
<dbReference type="GO" id="GO:0001501">
    <property type="term" value="P:skeletal system development"/>
    <property type="evidence" value="ECO:0007669"/>
    <property type="project" value="TreeGrafter"/>
</dbReference>
<keyword evidence="3" id="KW-1133">Transmembrane helix</keyword>
<proteinExistence type="predicted"/>
<evidence type="ECO:0000313" key="4">
    <source>
        <dbReference type="EMBL" id="ESO97950.1"/>
    </source>
</evidence>